<dbReference type="SUPFAM" id="SSF54631">
    <property type="entry name" value="CBS-domain pair"/>
    <property type="match status" value="1"/>
</dbReference>
<dbReference type="InterPro" id="IPR043519">
    <property type="entry name" value="NT_sf"/>
</dbReference>
<dbReference type="SUPFAM" id="SSF81301">
    <property type="entry name" value="Nucleotidyltransferase"/>
    <property type="match status" value="1"/>
</dbReference>
<keyword evidence="8" id="KW-0547">Nucleotide-binding</keyword>
<dbReference type="CDD" id="cd04595">
    <property type="entry name" value="CBS_pair_DHH_polyA_Pol_assoc"/>
    <property type="match status" value="1"/>
</dbReference>
<keyword evidence="4 12" id="KW-0808">Transferase</keyword>
<dbReference type="Pfam" id="PF00571">
    <property type="entry name" value="CBS"/>
    <property type="match status" value="2"/>
</dbReference>
<evidence type="ECO:0000256" key="3">
    <source>
        <dbReference type="ARBA" id="ARBA00022555"/>
    </source>
</evidence>
<proteinExistence type="inferred from homology"/>
<keyword evidence="11" id="KW-0129">CBS domain</keyword>
<dbReference type="PROSITE" id="PS51371">
    <property type="entry name" value="CBS"/>
    <property type="match status" value="2"/>
</dbReference>
<dbReference type="InterPro" id="IPR032828">
    <property type="entry name" value="PolyA_RNA-bd"/>
</dbReference>
<evidence type="ECO:0000256" key="2">
    <source>
        <dbReference type="ARBA" id="ARBA00007265"/>
    </source>
</evidence>
<evidence type="ECO:0000313" key="15">
    <source>
        <dbReference type="Proteomes" id="UP001407405"/>
    </source>
</evidence>
<keyword evidence="6" id="KW-0548">Nucleotidyltransferase</keyword>
<evidence type="ECO:0000256" key="7">
    <source>
        <dbReference type="ARBA" id="ARBA00022723"/>
    </source>
</evidence>
<dbReference type="Pfam" id="PF12627">
    <property type="entry name" value="PolyA_pol_RNAbd"/>
    <property type="match status" value="1"/>
</dbReference>
<keyword evidence="7" id="KW-0479">Metal-binding</keyword>
<dbReference type="SMART" id="SM00116">
    <property type="entry name" value="CBS"/>
    <property type="match status" value="2"/>
</dbReference>
<feature type="domain" description="CBS" evidence="13">
    <location>
        <begin position="375"/>
        <end position="430"/>
    </location>
</feature>
<dbReference type="Pfam" id="PF01743">
    <property type="entry name" value="PolyA_pol"/>
    <property type="match status" value="1"/>
</dbReference>
<keyword evidence="3" id="KW-0820">tRNA-binding</keyword>
<dbReference type="InterPro" id="IPR046342">
    <property type="entry name" value="CBS_dom_sf"/>
</dbReference>
<evidence type="ECO:0000256" key="6">
    <source>
        <dbReference type="ARBA" id="ARBA00022695"/>
    </source>
</evidence>
<evidence type="ECO:0000256" key="1">
    <source>
        <dbReference type="ARBA" id="ARBA00001946"/>
    </source>
</evidence>
<feature type="domain" description="CBS" evidence="13">
    <location>
        <begin position="312"/>
        <end position="371"/>
    </location>
</feature>
<dbReference type="RefSeq" id="WP_343184703.1">
    <property type="nucleotide sequence ID" value="NZ_JBCITM010000002.1"/>
</dbReference>
<dbReference type="Gene3D" id="3.30.460.10">
    <property type="entry name" value="Beta Polymerase, domain 2"/>
    <property type="match status" value="1"/>
</dbReference>
<keyword evidence="10 12" id="KW-0694">RNA-binding</keyword>
<evidence type="ECO:0000256" key="8">
    <source>
        <dbReference type="ARBA" id="ARBA00022741"/>
    </source>
</evidence>
<evidence type="ECO:0000256" key="10">
    <source>
        <dbReference type="ARBA" id="ARBA00022884"/>
    </source>
</evidence>
<comment type="cofactor">
    <cofactor evidence="1">
        <name>Mg(2+)</name>
        <dbReference type="ChEBI" id="CHEBI:18420"/>
    </cofactor>
</comment>
<keyword evidence="9" id="KW-0460">Magnesium</keyword>
<protein>
    <submittedName>
        <fullName evidence="14">CBS domain-containing protein</fullName>
    </submittedName>
</protein>
<dbReference type="InterPro" id="IPR000644">
    <property type="entry name" value="CBS_dom"/>
</dbReference>
<dbReference type="SUPFAM" id="SSF64182">
    <property type="entry name" value="DHH phosphoesterases"/>
    <property type="match status" value="1"/>
</dbReference>
<evidence type="ECO:0000256" key="12">
    <source>
        <dbReference type="RuleBase" id="RU003953"/>
    </source>
</evidence>
<dbReference type="Gene3D" id="3.10.580.10">
    <property type="entry name" value="CBS-domain"/>
    <property type="match status" value="1"/>
</dbReference>
<accession>A0ABU9VQA5</accession>
<reference evidence="14 15" key="1">
    <citation type="submission" date="2024-04" db="EMBL/GenBank/DDBJ databases">
        <title>Genome sequencing and metabolic network reconstruction of aminoacids and betaine degradation by Anoxynatronum sibiricum.</title>
        <authorList>
            <person name="Detkova E.N."/>
            <person name="Boltjanskaja Y.V."/>
            <person name="Mardanov A.V."/>
            <person name="Kevbrin V."/>
        </authorList>
    </citation>
    <scope>NUCLEOTIDE SEQUENCE [LARGE SCALE GENOMIC DNA]</scope>
    <source>
        <strain evidence="14 15">Z-7981</strain>
    </source>
</reference>
<evidence type="ECO:0000256" key="5">
    <source>
        <dbReference type="ARBA" id="ARBA00022694"/>
    </source>
</evidence>
<gene>
    <name evidence="14" type="ORF">AAIG11_02520</name>
</gene>
<keyword evidence="15" id="KW-1185">Reference proteome</keyword>
<dbReference type="Gene3D" id="1.10.3090.10">
    <property type="entry name" value="cca-adding enzyme, domain 2"/>
    <property type="match status" value="1"/>
</dbReference>
<organism evidence="14 15">
    <name type="scientific">Anoxynatronum sibiricum</name>
    <dbReference type="NCBI Taxonomy" id="210623"/>
    <lineage>
        <taxon>Bacteria</taxon>
        <taxon>Bacillati</taxon>
        <taxon>Bacillota</taxon>
        <taxon>Clostridia</taxon>
        <taxon>Eubacteriales</taxon>
        <taxon>Clostridiaceae</taxon>
        <taxon>Anoxynatronum</taxon>
    </lineage>
</organism>
<dbReference type="Gene3D" id="3.90.1640.10">
    <property type="entry name" value="inorganic pyrophosphatase (n-terminal core)"/>
    <property type="match status" value="1"/>
</dbReference>
<dbReference type="Gene3D" id="3.10.310.30">
    <property type="match status" value="1"/>
</dbReference>
<dbReference type="InterPro" id="IPR001667">
    <property type="entry name" value="DDH_dom"/>
</dbReference>
<evidence type="ECO:0000256" key="11">
    <source>
        <dbReference type="PROSITE-ProRule" id="PRU00703"/>
    </source>
</evidence>
<dbReference type="Proteomes" id="UP001407405">
    <property type="component" value="Unassembled WGS sequence"/>
</dbReference>
<evidence type="ECO:0000259" key="13">
    <source>
        <dbReference type="PROSITE" id="PS51371"/>
    </source>
</evidence>
<evidence type="ECO:0000256" key="4">
    <source>
        <dbReference type="ARBA" id="ARBA00022679"/>
    </source>
</evidence>
<dbReference type="InterPro" id="IPR002646">
    <property type="entry name" value="PolA_pol_head_dom"/>
</dbReference>
<dbReference type="InterPro" id="IPR052390">
    <property type="entry name" value="tRNA_nt/polyA_polymerase"/>
</dbReference>
<comment type="caution">
    <text evidence="14">The sequence shown here is derived from an EMBL/GenBank/DDBJ whole genome shotgun (WGS) entry which is preliminary data.</text>
</comment>
<name>A0ABU9VQA5_9CLOT</name>
<comment type="similarity">
    <text evidence="2 12">Belongs to the tRNA nucleotidyltransferase/poly(A) polymerase family.</text>
</comment>
<evidence type="ECO:0000256" key="9">
    <source>
        <dbReference type="ARBA" id="ARBA00022842"/>
    </source>
</evidence>
<dbReference type="SUPFAM" id="SSF81891">
    <property type="entry name" value="Poly A polymerase C-terminal region-like"/>
    <property type="match status" value="1"/>
</dbReference>
<dbReference type="InterPro" id="IPR038763">
    <property type="entry name" value="DHH_sf"/>
</dbReference>
<keyword evidence="5" id="KW-0819">tRNA processing</keyword>
<dbReference type="EMBL" id="JBCITM010000002">
    <property type="protein sequence ID" value="MEN1759337.1"/>
    <property type="molecule type" value="Genomic_DNA"/>
</dbReference>
<dbReference type="Pfam" id="PF01368">
    <property type="entry name" value="DHH"/>
    <property type="match status" value="1"/>
</dbReference>
<dbReference type="PANTHER" id="PTHR47788">
    <property type="entry name" value="POLYA POLYMERASE"/>
    <property type="match status" value="1"/>
</dbReference>
<evidence type="ECO:0000313" key="14">
    <source>
        <dbReference type="EMBL" id="MEN1759337.1"/>
    </source>
</evidence>
<sequence>MKLITSHQNLDFDGLASMVACSKLHPDALMAFSGNLEQEVKRFYSFYKNVLPIKYSNKIRLEMVKELILVDIHTSDRIGKFSEIINRIPVTIYDHHFPADNAIEGALLDMKPYGATVTLLIEKLMAAKIPVNPFEATLFTLGIYADTNCLTFSNTTSNDAKALAWLLEMEANLEIVNEYVRDAWSHDHEHIFSTLLNNAETHEINHFRIGIATYESDTFVNEIGIIANKMLEVLRADAVFMIVRMESRCYIIGRSMENNVNIPFVLEPFGGAGHPRAASATIKDGLPFQLKPQLLTSLKERVKPQVVAREIMSRPVKTIQSSLSIEEANKILLRYGHTGMPVMNEQQQICGIISRTDIDKAMNHHLGHAPVKAFMSHEVISISADTSVGDINELLVTHNIGRLPVMENEQIIGIVTRTDLLKYLHGSHASYWYQKIFLDPDVETFNCRQALEQLSSNIFELLRTAGTVGDELNQNVYVVGGFVRDLMLKTDNWDIDFVTEGDGIVFAKALHQAVGGKLTVHPQFETAVIRLSSHITLDVVTARREYYEYPAALPKVEKSNIWSDLFRRDFTINCMAISLNQSSFGDLSDYFGGMKDLQNKSIRVLYNLSFIEDPTRIFRAIRFAARLGFHLEASTRQFLQQALQNDMIRRLSHDRIREEFLHMIREQESLHNSMTLMRELGIFQALHSGFIVQSHTLERLKGIRFAMEGFRQLSPSSFNQTVVMLMQIMSEVLPTDLEEVCQILIANQTLIQQMMKSMNQRDTIYLILREDEVDRFTIYQLLRAHTEEALMFFYNDSDDPYIRHYIAFYLLKLRHIQLTISGNDLKSLGINPGPIYRRILDNVLKAKVLGTIYDHDGELKYAENLYNRLKEALHA</sequence>
<dbReference type="CDD" id="cd05398">
    <property type="entry name" value="NT_ClassII-CCAase"/>
    <property type="match status" value="1"/>
</dbReference>
<dbReference type="PANTHER" id="PTHR47788:SF1">
    <property type="entry name" value="A-ADDING TRNA NUCLEOTIDYLTRANSFERASE"/>
    <property type="match status" value="1"/>
</dbReference>